<keyword evidence="2" id="KW-1185">Reference proteome</keyword>
<protein>
    <submittedName>
        <fullName evidence="1">Uncharacterized protein</fullName>
    </submittedName>
</protein>
<proteinExistence type="predicted"/>
<organism evidence="1 2">
    <name type="scientific">Stella humosa</name>
    <dbReference type="NCBI Taxonomy" id="94"/>
    <lineage>
        <taxon>Bacteria</taxon>
        <taxon>Pseudomonadati</taxon>
        <taxon>Pseudomonadota</taxon>
        <taxon>Alphaproteobacteria</taxon>
        <taxon>Rhodospirillales</taxon>
        <taxon>Stellaceae</taxon>
        <taxon>Stella</taxon>
    </lineage>
</organism>
<gene>
    <name evidence="1" type="ORF">EDC65_3919</name>
</gene>
<evidence type="ECO:0000313" key="2">
    <source>
        <dbReference type="Proteomes" id="UP000278222"/>
    </source>
</evidence>
<dbReference type="OrthoDB" id="8378722at2"/>
<evidence type="ECO:0000313" key="1">
    <source>
        <dbReference type="EMBL" id="ROP84565.1"/>
    </source>
</evidence>
<comment type="caution">
    <text evidence="1">The sequence shown here is derived from an EMBL/GenBank/DDBJ whole genome shotgun (WGS) entry which is preliminary data.</text>
</comment>
<dbReference type="AlphaFoldDB" id="A0A3N1L596"/>
<dbReference type="EMBL" id="RJKX01000015">
    <property type="protein sequence ID" value="ROP84565.1"/>
    <property type="molecule type" value="Genomic_DNA"/>
</dbReference>
<sequence>MAFRTTETAVTFRHPFRLSVFDGTQPAGTYRLVVDEERLEGLSFSAFQRTATMLHTPALPVAGAAAPRGIEQVFPVDPAELAQALEADAGI</sequence>
<accession>A0A3N1L596</accession>
<dbReference type="Proteomes" id="UP000278222">
    <property type="component" value="Unassembled WGS sequence"/>
</dbReference>
<name>A0A3N1L596_9PROT</name>
<dbReference type="RefSeq" id="WP_123692587.1">
    <property type="nucleotide sequence ID" value="NZ_AP019700.1"/>
</dbReference>
<reference evidence="1 2" key="1">
    <citation type="submission" date="2018-11" db="EMBL/GenBank/DDBJ databases">
        <title>Genomic Encyclopedia of Type Strains, Phase IV (KMG-IV): sequencing the most valuable type-strain genomes for metagenomic binning, comparative biology and taxonomic classification.</title>
        <authorList>
            <person name="Goeker M."/>
        </authorList>
    </citation>
    <scope>NUCLEOTIDE SEQUENCE [LARGE SCALE GENOMIC DNA]</scope>
    <source>
        <strain evidence="1 2">DSM 5900</strain>
    </source>
</reference>